<evidence type="ECO:0000256" key="2">
    <source>
        <dbReference type="ARBA" id="ARBA00012438"/>
    </source>
</evidence>
<dbReference type="Proteomes" id="UP001528920">
    <property type="component" value="Unassembled WGS sequence"/>
</dbReference>
<dbReference type="CDD" id="cd17546">
    <property type="entry name" value="REC_hyHK_CKI1_RcsC-like"/>
    <property type="match status" value="1"/>
</dbReference>
<dbReference type="Pfam" id="PF00512">
    <property type="entry name" value="HisKA"/>
    <property type="match status" value="1"/>
</dbReference>
<dbReference type="SMART" id="SM00448">
    <property type="entry name" value="REC"/>
    <property type="match status" value="1"/>
</dbReference>
<feature type="transmembrane region" description="Helical" evidence="7">
    <location>
        <begin position="7"/>
        <end position="29"/>
    </location>
</feature>
<evidence type="ECO:0000256" key="4">
    <source>
        <dbReference type="ARBA" id="ARBA00022679"/>
    </source>
</evidence>
<evidence type="ECO:0000256" key="3">
    <source>
        <dbReference type="ARBA" id="ARBA00022553"/>
    </source>
</evidence>
<dbReference type="PANTHER" id="PTHR43047:SF72">
    <property type="entry name" value="OSMOSENSING HISTIDINE PROTEIN KINASE SLN1"/>
    <property type="match status" value="1"/>
</dbReference>
<dbReference type="SMART" id="SM00388">
    <property type="entry name" value="HisKA"/>
    <property type="match status" value="1"/>
</dbReference>
<name>A0ABT5VWF8_9BACT</name>
<dbReference type="RefSeq" id="WP_275111082.1">
    <property type="nucleotide sequence ID" value="NZ_JAKJSC010000005.1"/>
</dbReference>
<evidence type="ECO:0000256" key="1">
    <source>
        <dbReference type="ARBA" id="ARBA00000085"/>
    </source>
</evidence>
<keyword evidence="5" id="KW-0418">Kinase</keyword>
<dbReference type="Gene3D" id="3.30.565.10">
    <property type="entry name" value="Histidine kinase-like ATPase, C-terminal domain"/>
    <property type="match status" value="1"/>
</dbReference>
<dbReference type="PROSITE" id="PS50109">
    <property type="entry name" value="HIS_KIN"/>
    <property type="match status" value="1"/>
</dbReference>
<feature type="modified residue" description="4-aspartylphosphate" evidence="6">
    <location>
        <position position="577"/>
    </location>
</feature>
<dbReference type="Pfam" id="PF02518">
    <property type="entry name" value="HATPase_c"/>
    <property type="match status" value="1"/>
</dbReference>
<dbReference type="PROSITE" id="PS50110">
    <property type="entry name" value="RESPONSE_REGULATORY"/>
    <property type="match status" value="1"/>
</dbReference>
<evidence type="ECO:0000259" key="9">
    <source>
        <dbReference type="PROSITE" id="PS50110"/>
    </source>
</evidence>
<dbReference type="EMBL" id="JAKJSC010000005">
    <property type="protein sequence ID" value="MDE5419753.1"/>
    <property type="molecule type" value="Genomic_DNA"/>
</dbReference>
<proteinExistence type="predicted"/>
<dbReference type="InterPro" id="IPR011006">
    <property type="entry name" value="CheY-like_superfamily"/>
</dbReference>
<dbReference type="InterPro" id="IPR004358">
    <property type="entry name" value="Sig_transdc_His_kin-like_C"/>
</dbReference>
<evidence type="ECO:0000256" key="5">
    <source>
        <dbReference type="ARBA" id="ARBA00022777"/>
    </source>
</evidence>
<dbReference type="InterPro" id="IPR021796">
    <property type="entry name" value="Tll0287-like_dom"/>
</dbReference>
<feature type="domain" description="Histidine kinase" evidence="8">
    <location>
        <begin position="284"/>
        <end position="505"/>
    </location>
</feature>
<dbReference type="Gene3D" id="3.40.50.2300">
    <property type="match status" value="1"/>
</dbReference>
<dbReference type="SUPFAM" id="SSF55874">
    <property type="entry name" value="ATPase domain of HSP90 chaperone/DNA topoisomerase II/histidine kinase"/>
    <property type="match status" value="1"/>
</dbReference>
<evidence type="ECO:0000313" key="10">
    <source>
        <dbReference type="EMBL" id="MDE5419753.1"/>
    </source>
</evidence>
<dbReference type="Gene3D" id="1.10.287.130">
    <property type="match status" value="1"/>
</dbReference>
<evidence type="ECO:0000259" key="8">
    <source>
        <dbReference type="PROSITE" id="PS50109"/>
    </source>
</evidence>
<dbReference type="InterPro" id="IPR005467">
    <property type="entry name" value="His_kinase_dom"/>
</dbReference>
<comment type="caution">
    <text evidence="10">The sequence shown here is derived from an EMBL/GenBank/DDBJ whole genome shotgun (WGS) entry which is preliminary data.</text>
</comment>
<dbReference type="InterPro" id="IPR003661">
    <property type="entry name" value="HisK_dim/P_dom"/>
</dbReference>
<dbReference type="PANTHER" id="PTHR43047">
    <property type="entry name" value="TWO-COMPONENT HISTIDINE PROTEIN KINASE"/>
    <property type="match status" value="1"/>
</dbReference>
<accession>A0ABT5VWF8</accession>
<organism evidence="10 11">
    <name type="scientific">Paralabilibaculum antarcticum</name>
    <dbReference type="NCBI Taxonomy" id="2912572"/>
    <lineage>
        <taxon>Bacteria</taxon>
        <taxon>Pseudomonadati</taxon>
        <taxon>Bacteroidota</taxon>
        <taxon>Bacteroidia</taxon>
        <taxon>Marinilabiliales</taxon>
        <taxon>Marinifilaceae</taxon>
        <taxon>Paralabilibaculum</taxon>
    </lineage>
</organism>
<feature type="domain" description="Response regulatory" evidence="9">
    <location>
        <begin position="528"/>
        <end position="642"/>
    </location>
</feature>
<dbReference type="InterPro" id="IPR036890">
    <property type="entry name" value="HATPase_C_sf"/>
</dbReference>
<reference evidence="10 11" key="1">
    <citation type="submission" date="2022-01" db="EMBL/GenBank/DDBJ databases">
        <title>Labilibaculum sp. nov, a marine bacterium isolated from Antarctica.</title>
        <authorList>
            <person name="Dai W."/>
        </authorList>
    </citation>
    <scope>NUCLEOTIDE SEQUENCE [LARGE SCALE GENOMIC DNA]</scope>
    <source>
        <strain evidence="10 11">DW002</strain>
    </source>
</reference>
<dbReference type="CDD" id="cd16922">
    <property type="entry name" value="HATPase_EvgS-ArcB-TorS-like"/>
    <property type="match status" value="1"/>
</dbReference>
<dbReference type="Pfam" id="PF11845">
    <property type="entry name" value="Tll0287-like"/>
    <property type="match status" value="1"/>
</dbReference>
<dbReference type="InterPro" id="IPR001789">
    <property type="entry name" value="Sig_transdc_resp-reg_receiver"/>
</dbReference>
<dbReference type="Gene3D" id="3.30.450.290">
    <property type="match status" value="1"/>
</dbReference>
<comment type="catalytic activity">
    <reaction evidence="1">
        <text>ATP + protein L-histidine = ADP + protein N-phospho-L-histidine.</text>
        <dbReference type="EC" id="2.7.13.3"/>
    </reaction>
</comment>
<gene>
    <name evidence="10" type="ORF">L3049_17300</name>
</gene>
<keyword evidence="7" id="KW-0472">Membrane</keyword>
<evidence type="ECO:0000313" key="11">
    <source>
        <dbReference type="Proteomes" id="UP001528920"/>
    </source>
</evidence>
<evidence type="ECO:0000256" key="6">
    <source>
        <dbReference type="PROSITE-ProRule" id="PRU00169"/>
    </source>
</evidence>
<keyword evidence="7" id="KW-1133">Transmembrane helix</keyword>
<dbReference type="EC" id="2.7.13.3" evidence="2"/>
<dbReference type="InterPro" id="IPR003594">
    <property type="entry name" value="HATPase_dom"/>
</dbReference>
<dbReference type="InterPro" id="IPR036097">
    <property type="entry name" value="HisK_dim/P_sf"/>
</dbReference>
<keyword evidence="7" id="KW-0812">Transmembrane</keyword>
<keyword evidence="4" id="KW-0808">Transferase</keyword>
<sequence>MGKEIRYITNFFILIVISITILIGSSLALNINQEHETARELAKVEALGSYNKDLVFRRWASKHGGVYVPITDSIKPNPHLNFLGEQNVTTTDGKKLTLINPAYMTRLVFQLGAEQYGQKGHITSLNPIRPENKADEWETKALKRFEKGETEYSSIEKIDDKDYMRLMQPMFVEQSCLKCHSDQGYKLGDIRGGISVSIPVSNYENIVQAKIKSLTHTHLLSYLVIIFFSTLGYRRIIIEMKKRNKAQKIILHNETILLKQNNDLRIAKEKAIESDRLKTVFLQNMSHEIRTPMNAIMGFSSLLPAYFDDKKCLKEYSNIIMQRCDDLLCIINDILDISKIESEQVTKHIEECKLEDVINSITYFFTEEKNRQEKDNISLNITNQDSDNFTFHADYGKLNQILNNLISNAIKFTDEGFITIGFKINEKEHLEFYVSDTGIGIHKKDQELIFERFAQVEQGANRIYGGTGLGLSIVTGLTDSLSGSIHLKSEPNKGSTFTVCLPQLSASTKSPSQNNTKSKVNFDFTNKNILIVEDDMPNAKYLQEVFNNTSANILVAHNGSDAIEIAKQTNLDIILMDIRLPDLSGYEVTQQIRKENKEVSIIAQTAYASGNDRQQAYDSGCNEYLSKPVKSKKLLAVVNKYLTETVIS</sequence>
<protein>
    <recommendedName>
        <fullName evidence="2">histidine kinase</fullName>
        <ecNumber evidence="2">2.7.13.3</ecNumber>
    </recommendedName>
</protein>
<keyword evidence="11" id="KW-1185">Reference proteome</keyword>
<dbReference type="SMART" id="SM00387">
    <property type="entry name" value="HATPase_c"/>
    <property type="match status" value="1"/>
</dbReference>
<dbReference type="SUPFAM" id="SSF47384">
    <property type="entry name" value="Homodimeric domain of signal transducing histidine kinase"/>
    <property type="match status" value="1"/>
</dbReference>
<keyword evidence="3 6" id="KW-0597">Phosphoprotein</keyword>
<dbReference type="PRINTS" id="PR00344">
    <property type="entry name" value="BCTRLSENSOR"/>
</dbReference>
<dbReference type="SUPFAM" id="SSF52172">
    <property type="entry name" value="CheY-like"/>
    <property type="match status" value="1"/>
</dbReference>
<evidence type="ECO:0000256" key="7">
    <source>
        <dbReference type="SAM" id="Phobius"/>
    </source>
</evidence>
<dbReference type="CDD" id="cd00082">
    <property type="entry name" value="HisKA"/>
    <property type="match status" value="1"/>
</dbReference>
<dbReference type="Pfam" id="PF00072">
    <property type="entry name" value="Response_reg"/>
    <property type="match status" value="1"/>
</dbReference>